<evidence type="ECO:0000313" key="3">
    <source>
        <dbReference type="Proteomes" id="UP001501508"/>
    </source>
</evidence>
<dbReference type="InterPro" id="IPR029018">
    <property type="entry name" value="Hex-like_dom2"/>
</dbReference>
<dbReference type="PANTHER" id="PTHR47406:SF2">
    <property type="entry name" value="ALPHA GLUCURONIDASE N-TERMINAL DOMAIN-CONTAINING PROTEIN"/>
    <property type="match status" value="1"/>
</dbReference>
<dbReference type="RefSeq" id="WP_345028173.1">
    <property type="nucleotide sequence ID" value="NZ_BAABEY010000018.1"/>
</dbReference>
<dbReference type="Gene3D" id="2.60.120.260">
    <property type="entry name" value="Galactose-binding domain-like"/>
    <property type="match status" value="1"/>
</dbReference>
<proteinExistence type="predicted"/>
<dbReference type="Pfam" id="PF16126">
    <property type="entry name" value="DUF4838"/>
    <property type="match status" value="1"/>
</dbReference>
<comment type="caution">
    <text evidence="2">The sequence shown here is derived from an EMBL/GenBank/DDBJ whole genome shotgun (WGS) entry which is preliminary data.</text>
</comment>
<protein>
    <recommendedName>
        <fullName evidence="4">Alpha glucuronidase N-terminal domain-containing protein</fullName>
    </recommendedName>
</protein>
<organism evidence="2 3">
    <name type="scientific">Ravibacter arvi</name>
    <dbReference type="NCBI Taxonomy" id="2051041"/>
    <lineage>
        <taxon>Bacteria</taxon>
        <taxon>Pseudomonadati</taxon>
        <taxon>Bacteroidota</taxon>
        <taxon>Cytophagia</taxon>
        <taxon>Cytophagales</taxon>
        <taxon>Spirosomataceae</taxon>
        <taxon>Ravibacter</taxon>
    </lineage>
</organism>
<sequence>MKVSYQSGPFCSPGLFLFCIRFSILLVLAQLQWSCRSETYLVQDGTSNYRIFIAEDAPEPEKQAAHELQQHLLKVSGALLPVTHEPHPQTIYVGFRGAPASLTAGLSPESFPNERYVLRSDGTSLLIAGGGSRGTMYGVIGYLADHIGCRWYTRDVHKIPNLTTIALNEFDEQQQPAFEYREAWYQEAYDTRWALFNRLNPSIVPIPDSLGGSYITYPFAHTFYSLVPPEKHFSSHSEYFAMVNGKRQREHAQLCLTNRAMRKEAVQTVFGWIKERPEVNVFSVDQNDGYGFCECPDCKAIDEREGGPSGSLIDFVNYVSDTVGKVYPDLKIQTFAYAYTEAPPKHLKPNPNVTIRLCRYGYCSAHGIDQCEHSKPFRERYEAWKKIARRISVWDYFTDFAQYLMPYPNFASVTRNVKWYAEKGAVGLFAQGNNVPKNGGGEFSALRSWVFAQLMWNPNQNGDALIREFVTNVYGDAAPYVQRYIDMMHADVQADSAHFSIWAQPIELNYLRPEMINKADSLFRLALNAASGDSALQERIKLAALPIDYTQLYFYAIGGNAYLKPERMPAVLARFESVIKKHGISAMGDIPETYGNIGAFLQRVRTTPAFVSDWQVTGPFDNTDKKGLARVFAPETSAMSAEQLFKDKTGSSVKWQPYSGQTSAYVDFTKLFSNPDFSVAYAYHNYRSSESRKATFGVGSNDGVRVWINGRLMLDRPVSRKAEPNQDVFTVTLNGGDNHILVKVDQLERGWGFYFGEMK</sequence>
<dbReference type="Gene3D" id="3.30.379.10">
    <property type="entry name" value="Chitobiase/beta-hexosaminidase domain 2-like"/>
    <property type="match status" value="1"/>
</dbReference>
<reference evidence="3" key="1">
    <citation type="journal article" date="2019" name="Int. J. Syst. Evol. Microbiol.">
        <title>The Global Catalogue of Microorganisms (GCM) 10K type strain sequencing project: providing services to taxonomists for standard genome sequencing and annotation.</title>
        <authorList>
            <consortium name="The Broad Institute Genomics Platform"/>
            <consortium name="The Broad Institute Genome Sequencing Center for Infectious Disease"/>
            <person name="Wu L."/>
            <person name="Ma J."/>
        </authorList>
    </citation>
    <scope>NUCLEOTIDE SEQUENCE [LARGE SCALE GENOMIC DNA]</scope>
    <source>
        <strain evidence="3">JCM 31920</strain>
    </source>
</reference>
<dbReference type="SUPFAM" id="SSF55545">
    <property type="entry name" value="beta-N-acetylhexosaminidase-like domain"/>
    <property type="match status" value="1"/>
</dbReference>
<keyword evidence="1" id="KW-0378">Hydrolase</keyword>
<dbReference type="Proteomes" id="UP001501508">
    <property type="component" value="Unassembled WGS sequence"/>
</dbReference>
<dbReference type="InterPro" id="IPR032287">
    <property type="entry name" value="DUF4838"/>
</dbReference>
<gene>
    <name evidence="2" type="ORF">GCM10023091_18180</name>
</gene>
<evidence type="ECO:0000313" key="2">
    <source>
        <dbReference type="EMBL" id="GAA4438077.1"/>
    </source>
</evidence>
<name>A0ABP8LVK6_9BACT</name>
<evidence type="ECO:0008006" key="4">
    <source>
        <dbReference type="Google" id="ProtNLM"/>
    </source>
</evidence>
<evidence type="ECO:0000256" key="1">
    <source>
        <dbReference type="ARBA" id="ARBA00022801"/>
    </source>
</evidence>
<dbReference type="EMBL" id="BAABEY010000018">
    <property type="protein sequence ID" value="GAA4438077.1"/>
    <property type="molecule type" value="Genomic_DNA"/>
</dbReference>
<keyword evidence="3" id="KW-1185">Reference proteome</keyword>
<dbReference type="PANTHER" id="PTHR47406">
    <property type="entry name" value="COAGULATION FACTOR 5/8 TYPE, C-TERMINAL"/>
    <property type="match status" value="1"/>
</dbReference>
<accession>A0ABP8LVK6</accession>